<dbReference type="Gene3D" id="3.40.50.1110">
    <property type="entry name" value="SGNH hydrolase"/>
    <property type="match status" value="1"/>
</dbReference>
<dbReference type="PROSITE" id="PS01098">
    <property type="entry name" value="LIPASE_GDSL_SER"/>
    <property type="match status" value="1"/>
</dbReference>
<dbReference type="InterPro" id="IPR008265">
    <property type="entry name" value="Lipase_GDSL_AS"/>
</dbReference>
<keyword evidence="1" id="KW-0378">Hydrolase</keyword>
<sequence length="336" mass="36503">MRKILGVCLLLITVFVLPVASAEPPKYDSLYVFGDSLSDTGNDLILTRIQRIKPPIPPSESPHRTYYNGRFSNGPVAVEYLWRLLRGNNSVSLNPFLANINLPAQGGINFAFGGSKSDYLNQMPGGIYVPGALGQIELFRKALKGKRAKATALYTVWTGANDYLLLLEEGASPPPPGEVVANITQAIKTLHSLGARHFVVPNLPDLGLTPFMQEKGLGAEFLLLTQSHNALLVQALNGLAPRLPGIKIFFVDLFQVSQDLLNESENPIVTTPPAVETLPGGTGAASCFFINPATCPDVDVTADLAQPFAFWDLMHPTTFIHNHYGRAMFKSLQPKP</sequence>
<evidence type="ECO:0000256" key="2">
    <source>
        <dbReference type="SAM" id="SignalP"/>
    </source>
</evidence>
<evidence type="ECO:0000256" key="1">
    <source>
        <dbReference type="ARBA" id="ARBA00022801"/>
    </source>
</evidence>
<dbReference type="InterPro" id="IPR051058">
    <property type="entry name" value="GDSL_Est/Lipase"/>
</dbReference>
<name>A0ABY0TDG8_9PROT</name>
<comment type="caution">
    <text evidence="3">The sequence shown here is derived from an EMBL/GenBank/DDBJ whole genome shotgun (WGS) entry which is preliminary data.</text>
</comment>
<dbReference type="EMBL" id="FNKY01000001">
    <property type="protein sequence ID" value="SDQ43421.1"/>
    <property type="molecule type" value="Genomic_DNA"/>
</dbReference>
<evidence type="ECO:0000313" key="4">
    <source>
        <dbReference type="Proteomes" id="UP000183471"/>
    </source>
</evidence>
<keyword evidence="4" id="KW-1185">Reference proteome</keyword>
<proteinExistence type="predicted"/>
<organism evidence="3 4">
    <name type="scientific">Nitrosospira multiformis</name>
    <dbReference type="NCBI Taxonomy" id="1231"/>
    <lineage>
        <taxon>Bacteria</taxon>
        <taxon>Pseudomonadati</taxon>
        <taxon>Pseudomonadota</taxon>
        <taxon>Betaproteobacteria</taxon>
        <taxon>Nitrosomonadales</taxon>
        <taxon>Nitrosomonadaceae</taxon>
        <taxon>Nitrosospira</taxon>
    </lineage>
</organism>
<dbReference type="InterPro" id="IPR001087">
    <property type="entry name" value="GDSL"/>
</dbReference>
<dbReference type="Pfam" id="PF00657">
    <property type="entry name" value="Lipase_GDSL"/>
    <property type="match status" value="1"/>
</dbReference>
<dbReference type="PANTHER" id="PTHR45648">
    <property type="entry name" value="GDSL LIPASE/ACYLHYDROLASE FAMILY PROTEIN (AFU_ORTHOLOGUE AFUA_4G14700)"/>
    <property type="match status" value="1"/>
</dbReference>
<dbReference type="CDD" id="cd01846">
    <property type="entry name" value="fatty_acyltransferase_like"/>
    <property type="match status" value="1"/>
</dbReference>
<gene>
    <name evidence="3" type="ORF">SAMN05216402_0835</name>
</gene>
<protein>
    <submittedName>
        <fullName evidence="3">Phospholipase/lecithinase/hemolysin</fullName>
    </submittedName>
</protein>
<feature type="chain" id="PRO_5046209717" evidence="2">
    <location>
        <begin position="23"/>
        <end position="336"/>
    </location>
</feature>
<keyword evidence="2" id="KW-0732">Signal</keyword>
<accession>A0ABY0TDG8</accession>
<dbReference type="InterPro" id="IPR036514">
    <property type="entry name" value="SGNH_hydro_sf"/>
</dbReference>
<dbReference type="SUPFAM" id="SSF52266">
    <property type="entry name" value="SGNH hydrolase"/>
    <property type="match status" value="1"/>
</dbReference>
<dbReference type="PANTHER" id="PTHR45648:SF22">
    <property type="entry name" value="GDSL LIPASE_ACYLHYDROLASE FAMILY PROTEIN (AFU_ORTHOLOGUE AFUA_4G14700)"/>
    <property type="match status" value="1"/>
</dbReference>
<evidence type="ECO:0000313" key="3">
    <source>
        <dbReference type="EMBL" id="SDQ43421.1"/>
    </source>
</evidence>
<reference evidence="3 4" key="1">
    <citation type="submission" date="2016-10" db="EMBL/GenBank/DDBJ databases">
        <authorList>
            <person name="Varghese N."/>
            <person name="Submissions S."/>
        </authorList>
    </citation>
    <scope>NUCLEOTIDE SEQUENCE [LARGE SCALE GENOMIC DNA]</scope>
    <source>
        <strain evidence="3 4">Nl1</strain>
    </source>
</reference>
<feature type="signal peptide" evidence="2">
    <location>
        <begin position="1"/>
        <end position="22"/>
    </location>
</feature>
<dbReference type="Proteomes" id="UP000183471">
    <property type="component" value="Unassembled WGS sequence"/>
</dbReference>
<dbReference type="RefSeq" id="WP_074630943.1">
    <property type="nucleotide sequence ID" value="NZ_FNKY01000001.1"/>
</dbReference>